<dbReference type="RefSeq" id="WP_170036527.1">
    <property type="nucleotide sequence ID" value="NZ_JABDTL010000002.1"/>
</dbReference>
<gene>
    <name evidence="5" type="ORF">HNQ61_004000</name>
</gene>
<feature type="signal peptide" evidence="3">
    <location>
        <begin position="1"/>
        <end position="20"/>
    </location>
</feature>
<dbReference type="Pfam" id="PF00498">
    <property type="entry name" value="FHA"/>
    <property type="match status" value="1"/>
</dbReference>
<keyword evidence="2" id="KW-0472">Membrane</keyword>
<sequence>MRALLAAAALLILAADPAAGQWPFGRRRQPPPPPPAQTAPAQAAPAPAAPAQPAAPTPEQIQAEEKARLLRDARARDFTRQVTAQNAEERLMAWGLVRAIDPADGEALRGYEQARRDLDAAKKLEEANKAREADAETQKQVRAQLREANAAFDAGELDRADRAVEDVLATSPDDPQALSLRAAVAEKRRSREFRRLLLSVGGFFGLSAAVIFWMAWRGIKERRSRKKEEAASTPAAPRALLKVVDGISRGRLVPLQADVFRIGAAQGEGAGEQNDLVISDSGAVVSRYHCSIIRKGKDYLLIDSSLNGTELNGTPLQRGEHHVLADGDEFILARAARVKFLVT</sequence>
<dbReference type="InterPro" id="IPR000253">
    <property type="entry name" value="FHA_dom"/>
</dbReference>
<feature type="transmembrane region" description="Helical" evidence="2">
    <location>
        <begin position="196"/>
        <end position="216"/>
    </location>
</feature>
<evidence type="ECO:0000256" key="2">
    <source>
        <dbReference type="SAM" id="Phobius"/>
    </source>
</evidence>
<keyword evidence="3" id="KW-0732">Signal</keyword>
<keyword evidence="6" id="KW-1185">Reference proteome</keyword>
<dbReference type="Gene3D" id="1.25.40.10">
    <property type="entry name" value="Tetratricopeptide repeat domain"/>
    <property type="match status" value="1"/>
</dbReference>
<feature type="domain" description="FHA" evidence="4">
    <location>
        <begin position="260"/>
        <end position="316"/>
    </location>
</feature>
<evidence type="ECO:0000313" key="5">
    <source>
        <dbReference type="EMBL" id="MBB6072338.1"/>
    </source>
</evidence>
<dbReference type="SMART" id="SM00240">
    <property type="entry name" value="FHA"/>
    <property type="match status" value="1"/>
</dbReference>
<dbReference type="Gene3D" id="2.60.200.20">
    <property type="match status" value="1"/>
</dbReference>
<name>A0A841H2Z1_9BACT</name>
<evidence type="ECO:0000256" key="3">
    <source>
        <dbReference type="SAM" id="SignalP"/>
    </source>
</evidence>
<feature type="compositionally biased region" description="Pro residues" evidence="1">
    <location>
        <begin position="47"/>
        <end position="56"/>
    </location>
</feature>
<comment type="caution">
    <text evidence="5">The sequence shown here is derived from an EMBL/GenBank/DDBJ whole genome shotgun (WGS) entry which is preliminary data.</text>
</comment>
<dbReference type="PROSITE" id="PS50006">
    <property type="entry name" value="FHA_DOMAIN"/>
    <property type="match status" value="1"/>
</dbReference>
<dbReference type="EMBL" id="JACHIA010000014">
    <property type="protein sequence ID" value="MBB6072338.1"/>
    <property type="molecule type" value="Genomic_DNA"/>
</dbReference>
<feature type="chain" id="PRO_5032616054" description="FHA domain-containing protein" evidence="3">
    <location>
        <begin position="21"/>
        <end position="343"/>
    </location>
</feature>
<organism evidence="5 6">
    <name type="scientific">Longimicrobium terrae</name>
    <dbReference type="NCBI Taxonomy" id="1639882"/>
    <lineage>
        <taxon>Bacteria</taxon>
        <taxon>Pseudomonadati</taxon>
        <taxon>Gemmatimonadota</taxon>
        <taxon>Longimicrobiia</taxon>
        <taxon>Longimicrobiales</taxon>
        <taxon>Longimicrobiaceae</taxon>
        <taxon>Longimicrobium</taxon>
    </lineage>
</organism>
<keyword evidence="2" id="KW-1133">Transmembrane helix</keyword>
<protein>
    <recommendedName>
        <fullName evidence="4">FHA domain-containing protein</fullName>
    </recommendedName>
</protein>
<accession>A0A841H2Z1</accession>
<dbReference type="CDD" id="cd00060">
    <property type="entry name" value="FHA"/>
    <property type="match status" value="1"/>
</dbReference>
<dbReference type="InterPro" id="IPR008984">
    <property type="entry name" value="SMAD_FHA_dom_sf"/>
</dbReference>
<reference evidence="5 6" key="1">
    <citation type="submission" date="2020-08" db="EMBL/GenBank/DDBJ databases">
        <title>Genomic Encyclopedia of Type Strains, Phase IV (KMG-IV): sequencing the most valuable type-strain genomes for metagenomic binning, comparative biology and taxonomic classification.</title>
        <authorList>
            <person name="Goeker M."/>
        </authorList>
    </citation>
    <scope>NUCLEOTIDE SEQUENCE [LARGE SCALE GENOMIC DNA]</scope>
    <source>
        <strain evidence="5 6">DSM 29007</strain>
    </source>
</reference>
<evidence type="ECO:0000313" key="6">
    <source>
        <dbReference type="Proteomes" id="UP000582837"/>
    </source>
</evidence>
<evidence type="ECO:0000256" key="1">
    <source>
        <dbReference type="SAM" id="MobiDB-lite"/>
    </source>
</evidence>
<dbReference type="Proteomes" id="UP000582837">
    <property type="component" value="Unassembled WGS sequence"/>
</dbReference>
<dbReference type="AlphaFoldDB" id="A0A841H2Z1"/>
<dbReference type="InterPro" id="IPR011990">
    <property type="entry name" value="TPR-like_helical_dom_sf"/>
</dbReference>
<keyword evidence="2" id="KW-0812">Transmembrane</keyword>
<dbReference type="SUPFAM" id="SSF49879">
    <property type="entry name" value="SMAD/FHA domain"/>
    <property type="match status" value="1"/>
</dbReference>
<proteinExistence type="predicted"/>
<evidence type="ECO:0000259" key="4">
    <source>
        <dbReference type="PROSITE" id="PS50006"/>
    </source>
</evidence>
<feature type="region of interest" description="Disordered" evidence="1">
    <location>
        <begin position="21"/>
        <end position="60"/>
    </location>
</feature>